<protein>
    <submittedName>
        <fullName evidence="1">Uncharacterized protein</fullName>
    </submittedName>
</protein>
<dbReference type="AlphaFoldDB" id="A0A6I3KFM9"/>
<name>A0A6I3KFM9_9HYPH</name>
<comment type="caution">
    <text evidence="1">The sequence shown here is derived from an EMBL/GenBank/DDBJ whole genome shotgun (WGS) entry which is preliminary data.</text>
</comment>
<reference evidence="1 2" key="1">
    <citation type="submission" date="2019-11" db="EMBL/GenBank/DDBJ databases">
        <title>Identification of a novel strain.</title>
        <authorList>
            <person name="Xu Q."/>
            <person name="Wang G."/>
        </authorList>
    </citation>
    <scope>NUCLEOTIDE SEQUENCE [LARGE SCALE GENOMIC DNA]</scope>
    <source>
        <strain evidence="2">xq</strain>
    </source>
</reference>
<evidence type="ECO:0000313" key="1">
    <source>
        <dbReference type="EMBL" id="MTD93714.1"/>
    </source>
</evidence>
<evidence type="ECO:0000313" key="2">
    <source>
        <dbReference type="Proteomes" id="UP000440694"/>
    </source>
</evidence>
<sequence>MASSIEFFDPILLGNMTAALNAVLARCMPTHADSPDHRIALGRLILNSARNGERDQQQLELSASIRLPDATLGARLPQAHRSSS</sequence>
<keyword evidence="2" id="KW-1185">Reference proteome</keyword>
<organism evidence="1 2">
    <name type="scientific">Hyphomicrobium album</name>
    <dbReference type="NCBI Taxonomy" id="2665159"/>
    <lineage>
        <taxon>Bacteria</taxon>
        <taxon>Pseudomonadati</taxon>
        <taxon>Pseudomonadota</taxon>
        <taxon>Alphaproteobacteria</taxon>
        <taxon>Hyphomicrobiales</taxon>
        <taxon>Hyphomicrobiaceae</taxon>
        <taxon>Hyphomicrobium</taxon>
    </lineage>
</organism>
<dbReference type="RefSeq" id="WP_154738228.1">
    <property type="nucleotide sequence ID" value="NZ_WMBQ01000001.1"/>
</dbReference>
<accession>A0A6I3KFM9</accession>
<dbReference type="EMBL" id="WMBQ01000001">
    <property type="protein sequence ID" value="MTD93714.1"/>
    <property type="molecule type" value="Genomic_DNA"/>
</dbReference>
<gene>
    <name evidence="1" type="ORF">GIW81_05120</name>
</gene>
<proteinExistence type="predicted"/>
<dbReference type="Proteomes" id="UP000440694">
    <property type="component" value="Unassembled WGS sequence"/>
</dbReference>